<dbReference type="AlphaFoldDB" id="A0A1W0WBY3"/>
<gene>
    <name evidence="8" type="ORF">BV898_13041</name>
</gene>
<keyword evidence="3 6" id="KW-1133">Transmembrane helix</keyword>
<dbReference type="SUPFAM" id="SSF52091">
    <property type="entry name" value="SpoIIaa-like"/>
    <property type="match status" value="1"/>
</dbReference>
<feature type="transmembrane region" description="Helical" evidence="6">
    <location>
        <begin position="417"/>
        <end position="436"/>
    </location>
</feature>
<feature type="domain" description="STAS" evidence="7">
    <location>
        <begin position="544"/>
        <end position="624"/>
    </location>
</feature>
<evidence type="ECO:0000259" key="7">
    <source>
        <dbReference type="PROSITE" id="PS50801"/>
    </source>
</evidence>
<organism evidence="8 9">
    <name type="scientific">Hypsibius exemplaris</name>
    <name type="common">Freshwater tardigrade</name>
    <dbReference type="NCBI Taxonomy" id="2072580"/>
    <lineage>
        <taxon>Eukaryota</taxon>
        <taxon>Metazoa</taxon>
        <taxon>Ecdysozoa</taxon>
        <taxon>Tardigrada</taxon>
        <taxon>Eutardigrada</taxon>
        <taxon>Parachela</taxon>
        <taxon>Hypsibioidea</taxon>
        <taxon>Hypsibiidae</taxon>
        <taxon>Hypsibius</taxon>
    </lineage>
</organism>
<dbReference type="InterPro" id="IPR002645">
    <property type="entry name" value="STAS_dom"/>
</dbReference>
<proteinExistence type="predicted"/>
<feature type="region of interest" description="Disordered" evidence="5">
    <location>
        <begin position="1"/>
        <end position="26"/>
    </location>
</feature>
<keyword evidence="2 6" id="KW-0812">Transmembrane</keyword>
<dbReference type="OrthoDB" id="288203at2759"/>
<keyword evidence="4 6" id="KW-0472">Membrane</keyword>
<dbReference type="Proteomes" id="UP000192578">
    <property type="component" value="Unassembled WGS sequence"/>
</dbReference>
<dbReference type="EMBL" id="MTYJ01000138">
    <property type="protein sequence ID" value="OQV12721.1"/>
    <property type="molecule type" value="Genomic_DNA"/>
</dbReference>
<evidence type="ECO:0000313" key="8">
    <source>
        <dbReference type="EMBL" id="OQV12721.1"/>
    </source>
</evidence>
<keyword evidence="9" id="KW-1185">Reference proteome</keyword>
<dbReference type="PANTHER" id="PTHR11814">
    <property type="entry name" value="SULFATE TRANSPORTER"/>
    <property type="match status" value="1"/>
</dbReference>
<feature type="transmembrane region" description="Helical" evidence="6">
    <location>
        <begin position="473"/>
        <end position="504"/>
    </location>
</feature>
<evidence type="ECO:0000256" key="3">
    <source>
        <dbReference type="ARBA" id="ARBA00022989"/>
    </source>
</evidence>
<name>A0A1W0WBY3_HYPEX</name>
<feature type="transmembrane region" description="Helical" evidence="6">
    <location>
        <begin position="163"/>
        <end position="187"/>
    </location>
</feature>
<reference evidence="9" key="1">
    <citation type="submission" date="2017-01" db="EMBL/GenBank/DDBJ databases">
        <title>Comparative genomics of anhydrobiosis in the tardigrade Hypsibius dujardini.</title>
        <authorList>
            <person name="Yoshida Y."/>
            <person name="Koutsovoulos G."/>
            <person name="Laetsch D."/>
            <person name="Stevens L."/>
            <person name="Kumar S."/>
            <person name="Horikawa D."/>
            <person name="Ishino K."/>
            <person name="Komine S."/>
            <person name="Tomita M."/>
            <person name="Blaxter M."/>
            <person name="Arakawa K."/>
        </authorList>
    </citation>
    <scope>NUCLEOTIDE SEQUENCE [LARGE SCALE GENOMIC DNA]</scope>
    <source>
        <strain evidence="9">Z151</strain>
    </source>
</reference>
<evidence type="ECO:0000313" key="9">
    <source>
        <dbReference type="Proteomes" id="UP000192578"/>
    </source>
</evidence>
<evidence type="ECO:0000256" key="1">
    <source>
        <dbReference type="ARBA" id="ARBA00004141"/>
    </source>
</evidence>
<dbReference type="GO" id="GO:0016020">
    <property type="term" value="C:membrane"/>
    <property type="evidence" value="ECO:0007669"/>
    <property type="project" value="UniProtKB-SubCell"/>
</dbReference>
<sequence>MTGTAIPKSRRSSASSTTSETARQNISLKKNSEAEEVDRVVKTGGDFTWDDVKAGLRGYCNATAWRGRLPCTYWLPKYSIQDFRGDMIAGLTVGLTVVPLGLAYAAVADLPLEMGPYSAFMGVFMYALFGTAKDLTLGPTALMSLMTAAAMPVGVTAQDRVNYAILLSFYSGLVQLFLGIFNLGFLVNFVSEPVISGFTSASAFVILYGQIKTLLGLKFGTSTDSVVAQTKGYIDSIQNINGWDTLLGMVCIGVLLIMKDIKYPKSPRLGMSQRAWGFLGETVRTIKAVRYGVIVVITTGLGYYVSGANRITLTNDVKSGVPPFRLPELAWNNQTALERATDIGPSLPFLILFCSLDAISIAKSFATQFHYKIIPSQELIAQGIANIAGSFVGAFPVTGSFTRSALLSQSGVRTPMGGVWTGAFVLFTTAVVSEAFKYVPKAALAAVVVSAVINLFDFKIFKELWHINRKELLPVVTTIIVSFTVSVDYGILAGIGMSLLLLLYPIARPSIVAHFHRETMIVHTIQVNSATDRRTLRITVKPHGALFFPSAEHLKDFFQESIIHRENSLNLETFDDEEIIFDGVYLEESDFTTLKALKSIVRMCQRAGKTIRFENTSSQVMAIILPKGTAKKDAPMSDAVANETATPIGNDYVMVDILNSRRKSSIHRTETVETNLNEEEIVDRLRGDFLQETPSENKKA</sequence>
<feature type="transmembrane region" description="Helical" evidence="6">
    <location>
        <begin position="288"/>
        <end position="306"/>
    </location>
</feature>
<comment type="subcellular location">
    <subcellularLocation>
        <location evidence="1">Membrane</location>
        <topology evidence="1">Multi-pass membrane protein</topology>
    </subcellularLocation>
</comment>
<evidence type="ECO:0000256" key="4">
    <source>
        <dbReference type="ARBA" id="ARBA00023136"/>
    </source>
</evidence>
<dbReference type="Pfam" id="PF00916">
    <property type="entry name" value="Sulfate_transp"/>
    <property type="match status" value="1"/>
</dbReference>
<evidence type="ECO:0000256" key="6">
    <source>
        <dbReference type="SAM" id="Phobius"/>
    </source>
</evidence>
<feature type="transmembrane region" description="Helical" evidence="6">
    <location>
        <begin position="379"/>
        <end position="397"/>
    </location>
</feature>
<dbReference type="InterPro" id="IPR001902">
    <property type="entry name" value="SLC26A/SulP_fam"/>
</dbReference>
<feature type="transmembrane region" description="Helical" evidence="6">
    <location>
        <begin position="87"/>
        <end position="108"/>
    </location>
</feature>
<accession>A0A1W0WBY3</accession>
<dbReference type="PROSITE" id="PS50801">
    <property type="entry name" value="STAS"/>
    <property type="match status" value="1"/>
</dbReference>
<feature type="compositionally biased region" description="Low complexity" evidence="5">
    <location>
        <begin position="12"/>
        <end position="23"/>
    </location>
</feature>
<dbReference type="InterPro" id="IPR011547">
    <property type="entry name" value="SLC26A/SulP_dom"/>
</dbReference>
<feature type="transmembrane region" description="Helical" evidence="6">
    <location>
        <begin position="443"/>
        <end position="461"/>
    </location>
</feature>
<dbReference type="GO" id="GO:0055085">
    <property type="term" value="P:transmembrane transport"/>
    <property type="evidence" value="ECO:0007669"/>
    <property type="project" value="InterPro"/>
</dbReference>
<protein>
    <submittedName>
        <fullName evidence="8">Sodium-independent sulfate anion transporter</fullName>
    </submittedName>
</protein>
<evidence type="ECO:0000256" key="5">
    <source>
        <dbReference type="SAM" id="MobiDB-lite"/>
    </source>
</evidence>
<dbReference type="InterPro" id="IPR036513">
    <property type="entry name" value="STAS_dom_sf"/>
</dbReference>
<dbReference type="Gene3D" id="3.30.750.24">
    <property type="entry name" value="STAS domain"/>
    <property type="match status" value="1"/>
</dbReference>
<comment type="caution">
    <text evidence="8">The sequence shown here is derived from an EMBL/GenBank/DDBJ whole genome shotgun (WGS) entry which is preliminary data.</text>
</comment>
<evidence type="ECO:0000256" key="2">
    <source>
        <dbReference type="ARBA" id="ARBA00022692"/>
    </source>
</evidence>
<feature type="transmembrane region" description="Helical" evidence="6">
    <location>
        <begin position="240"/>
        <end position="258"/>
    </location>
</feature>